<sequence>MVLTKQKIYKKVYDTACSDLRNSDQEERFVAAGLTCTTTETGLVAYIPYFDEIISFAIPGFTFKSSKGVNITLTAKIVLLHYILRASGVPLGGDKIPYEDIQGLRHYYPVFERRVLKPLQSAFGYNRQAFLDAGLSLGGQKEEFGDGSFTLRALPRVPITFILWEGDEEFPPSLRTLFDPSITGYLPLEDIVVISKLASTRILKEARSLSMKGIME</sequence>
<dbReference type="EMBL" id="JAAYEE010000016">
    <property type="protein sequence ID" value="NLW33992.1"/>
    <property type="molecule type" value="Genomic_DNA"/>
</dbReference>
<proteinExistence type="predicted"/>
<protein>
    <submittedName>
        <fullName evidence="2">DUF3786 domain-containing protein</fullName>
    </submittedName>
</protein>
<dbReference type="InterPro" id="IPR024264">
    <property type="entry name" value="DUF3786"/>
</dbReference>
<evidence type="ECO:0000313" key="2">
    <source>
        <dbReference type="EMBL" id="NLW33992.1"/>
    </source>
</evidence>
<evidence type="ECO:0000259" key="1">
    <source>
        <dbReference type="Pfam" id="PF12654"/>
    </source>
</evidence>
<comment type="caution">
    <text evidence="2">The sequence shown here is derived from an EMBL/GenBank/DDBJ whole genome shotgun (WGS) entry which is preliminary data.</text>
</comment>
<accession>A0A971S0E2</accession>
<reference evidence="2" key="1">
    <citation type="journal article" date="2020" name="Biotechnol. Biofuels">
        <title>New insights from the biogas microbiome by comprehensive genome-resolved metagenomics of nearly 1600 species originating from multiple anaerobic digesters.</title>
        <authorList>
            <person name="Campanaro S."/>
            <person name="Treu L."/>
            <person name="Rodriguez-R L.M."/>
            <person name="Kovalovszki A."/>
            <person name="Ziels R.M."/>
            <person name="Maus I."/>
            <person name="Zhu X."/>
            <person name="Kougias P.G."/>
            <person name="Basile A."/>
            <person name="Luo G."/>
            <person name="Schluter A."/>
            <person name="Konstantinidis K.T."/>
            <person name="Angelidaki I."/>
        </authorList>
    </citation>
    <scope>NUCLEOTIDE SEQUENCE</scope>
    <source>
        <strain evidence="2">AS06rmzACSIP_7</strain>
    </source>
</reference>
<dbReference type="Pfam" id="PF12654">
    <property type="entry name" value="DUF3786"/>
    <property type="match status" value="1"/>
</dbReference>
<dbReference type="AlphaFoldDB" id="A0A971S0E2"/>
<name>A0A971S0E2_9BACT</name>
<gene>
    <name evidence="2" type="ORF">GXY80_00720</name>
</gene>
<dbReference type="Proteomes" id="UP000777265">
    <property type="component" value="Unassembled WGS sequence"/>
</dbReference>
<reference evidence="2" key="2">
    <citation type="submission" date="2020-01" db="EMBL/GenBank/DDBJ databases">
        <authorList>
            <person name="Campanaro S."/>
        </authorList>
    </citation>
    <scope>NUCLEOTIDE SEQUENCE</scope>
    <source>
        <strain evidence="2">AS06rmzACSIP_7</strain>
    </source>
</reference>
<organism evidence="2 3">
    <name type="scientific">Syntrophorhabdus aromaticivorans</name>
    <dbReference type="NCBI Taxonomy" id="328301"/>
    <lineage>
        <taxon>Bacteria</taxon>
        <taxon>Pseudomonadati</taxon>
        <taxon>Thermodesulfobacteriota</taxon>
        <taxon>Syntrophorhabdia</taxon>
        <taxon>Syntrophorhabdales</taxon>
        <taxon>Syntrophorhabdaceae</taxon>
        <taxon>Syntrophorhabdus</taxon>
    </lineage>
</organism>
<evidence type="ECO:0000313" key="3">
    <source>
        <dbReference type="Proteomes" id="UP000777265"/>
    </source>
</evidence>
<feature type="domain" description="DUF3786" evidence="1">
    <location>
        <begin position="31"/>
        <end position="199"/>
    </location>
</feature>